<sequence>MLHVAKGHQNAGVSTRVRRRSDEQVVKLAGARTCASEVKKRGSDTGDTNTARLAPYRSYAQGVQCFRRGGRLPDATWHRSGRTRIKYRIATMLAGIVFLLVTADSDGSFQRPAVPTVVIAMYNSLRTQSKLGQTQKFVLLGGDTEHFLARRIDGRRSVASRFQLTDEKKSMRRISVHRTYVTLLPANLVHRLQVPPYKTFLTLRILTSSWRELPALKAVDDKVRTLEMNLREKSLPPRIAVVEWRGGGEHPEKIHRPTAKSGEHVPPGNREHVSPWCARSALPLRSSRLQFALGQMFSIAIDVSPAGSSCGVCFAGFRETEQQAGKHYRSSQAREKSVHMRIACPRGEPGSIPGRVTGFSHVGIMPDDVVGRRIFSGISRFSRPFIPALLHIHSNRHHRLSRPRYNRNILFLTHKTANAGFGNAEGSENSIGINKLSPNIYLAMFRSAIPVRQGWGKTAASSKERNGARGGLKGPHKHTLTDTQHVKVEACVFHSRCDEHVEISEFWSPVIMGTYTYVITQASYDLYKLFTLGSPLVDDRPIINAVRYRIVSGVAWTNRTMVSSNTDTNRTGVLAVVKIGDSLLICLKCQFMCADLDVLKTQECYCAMEINPSRATQINWH</sequence>
<organism evidence="2 3">
    <name type="scientific">Dryococelus australis</name>
    <dbReference type="NCBI Taxonomy" id="614101"/>
    <lineage>
        <taxon>Eukaryota</taxon>
        <taxon>Metazoa</taxon>
        <taxon>Ecdysozoa</taxon>
        <taxon>Arthropoda</taxon>
        <taxon>Hexapoda</taxon>
        <taxon>Insecta</taxon>
        <taxon>Pterygota</taxon>
        <taxon>Neoptera</taxon>
        <taxon>Polyneoptera</taxon>
        <taxon>Phasmatodea</taxon>
        <taxon>Verophasmatodea</taxon>
        <taxon>Anareolatae</taxon>
        <taxon>Phasmatidae</taxon>
        <taxon>Eurycanthinae</taxon>
        <taxon>Dryococelus</taxon>
    </lineage>
</organism>
<evidence type="ECO:0000313" key="2">
    <source>
        <dbReference type="EMBL" id="KAJ8866546.1"/>
    </source>
</evidence>
<feature type="region of interest" description="Disordered" evidence="1">
    <location>
        <begin position="459"/>
        <end position="479"/>
    </location>
</feature>
<gene>
    <name evidence="2" type="ORF">PR048_032405</name>
</gene>
<evidence type="ECO:0000256" key="1">
    <source>
        <dbReference type="SAM" id="MobiDB-lite"/>
    </source>
</evidence>
<feature type="region of interest" description="Disordered" evidence="1">
    <location>
        <begin position="1"/>
        <end position="22"/>
    </location>
</feature>
<dbReference type="Proteomes" id="UP001159363">
    <property type="component" value="Chromosome 15"/>
</dbReference>
<reference evidence="2 3" key="1">
    <citation type="submission" date="2023-02" db="EMBL/GenBank/DDBJ databases">
        <title>LHISI_Scaffold_Assembly.</title>
        <authorList>
            <person name="Stuart O.P."/>
            <person name="Cleave R."/>
            <person name="Magrath M.J.L."/>
            <person name="Mikheyev A.S."/>
        </authorList>
    </citation>
    <scope>NUCLEOTIDE SEQUENCE [LARGE SCALE GENOMIC DNA]</scope>
    <source>
        <strain evidence="2">Daus_M_001</strain>
        <tissue evidence="2">Leg muscle</tissue>
    </source>
</reference>
<evidence type="ECO:0000313" key="3">
    <source>
        <dbReference type="Proteomes" id="UP001159363"/>
    </source>
</evidence>
<protein>
    <submittedName>
        <fullName evidence="2">Uncharacterized protein</fullName>
    </submittedName>
</protein>
<keyword evidence="3" id="KW-1185">Reference proteome</keyword>
<feature type="region of interest" description="Disordered" evidence="1">
    <location>
        <begin position="250"/>
        <end position="270"/>
    </location>
</feature>
<proteinExistence type="predicted"/>
<name>A0ABQ9G4Y3_9NEOP</name>
<accession>A0ABQ9G4Y3</accession>
<comment type="caution">
    <text evidence="2">The sequence shown here is derived from an EMBL/GenBank/DDBJ whole genome shotgun (WGS) entry which is preliminary data.</text>
</comment>
<dbReference type="EMBL" id="JARBHB010000016">
    <property type="protein sequence ID" value="KAJ8866546.1"/>
    <property type="molecule type" value="Genomic_DNA"/>
</dbReference>